<gene>
    <name evidence="3" type="ORF">SAMN05192573_101391</name>
</gene>
<dbReference type="PANTHER" id="PTHR43283">
    <property type="entry name" value="BETA-LACTAMASE-RELATED"/>
    <property type="match status" value="1"/>
</dbReference>
<dbReference type="Pfam" id="PF00144">
    <property type="entry name" value="Beta-lactamase"/>
    <property type="match status" value="1"/>
</dbReference>
<dbReference type="Proteomes" id="UP000199705">
    <property type="component" value="Unassembled WGS sequence"/>
</dbReference>
<evidence type="ECO:0000256" key="1">
    <source>
        <dbReference type="SAM" id="SignalP"/>
    </source>
</evidence>
<dbReference type="InterPro" id="IPR050789">
    <property type="entry name" value="Diverse_Enzym_Activities"/>
</dbReference>
<feature type="domain" description="Beta-lactamase-related" evidence="2">
    <location>
        <begin position="28"/>
        <end position="321"/>
    </location>
</feature>
<keyword evidence="4" id="KW-1185">Reference proteome</keyword>
<dbReference type="PANTHER" id="PTHR43283:SF18">
    <property type="match status" value="1"/>
</dbReference>
<feature type="signal peptide" evidence="1">
    <location>
        <begin position="1"/>
        <end position="24"/>
    </location>
</feature>
<dbReference type="InterPro" id="IPR012338">
    <property type="entry name" value="Beta-lactam/transpept-like"/>
</dbReference>
<dbReference type="EMBL" id="FNCG01000001">
    <property type="protein sequence ID" value="SDF78921.1"/>
    <property type="molecule type" value="Genomic_DNA"/>
</dbReference>
<dbReference type="Gene3D" id="3.40.710.10">
    <property type="entry name" value="DD-peptidase/beta-lactamase superfamily"/>
    <property type="match status" value="1"/>
</dbReference>
<reference evidence="4" key="1">
    <citation type="submission" date="2016-10" db="EMBL/GenBank/DDBJ databases">
        <authorList>
            <person name="Varghese N."/>
            <person name="Submissions S."/>
        </authorList>
    </citation>
    <scope>NUCLEOTIDE SEQUENCE [LARGE SCALE GENOMIC DNA]</scope>
    <source>
        <strain evidence="4">Gh-67</strain>
    </source>
</reference>
<keyword evidence="1" id="KW-0732">Signal</keyword>
<feature type="chain" id="PRO_5011701153" evidence="1">
    <location>
        <begin position="25"/>
        <end position="346"/>
    </location>
</feature>
<sequence>MNRILPKIKTLLLLTFFYAPAVNAQVADSTIVRLMKDKHIPTLGLAFVDKGEIFFSKVYGELNTGVSAPANTLFNVASITKTVTTMVTLCLVNSGDWDLDEPIYHYWTDPDVAADPRSKKLTTKHILTHQSGFPNWRWMTPSKKLAFEFEPGLKFQYSGEGMEYLRHALESKFHRSLEQLADSLIFKPLHMNDTHFIWNDRMLDHFAVAHNSNGEPLEIIKNSSPSAADQLKTTVADYSKFLIWIIKGGGLSKALYRQMTSPLSMIKENKFMGLGWAVYPDLGREFCLSHSGIDPGVNTIVFILPKTSRALLIFTNSDNGPQIYTDLVKIFLKEQGNAIIATEMKN</sequence>
<evidence type="ECO:0000313" key="3">
    <source>
        <dbReference type="EMBL" id="SDF78921.1"/>
    </source>
</evidence>
<dbReference type="AlphaFoldDB" id="A0A1G7NY82"/>
<evidence type="ECO:0000259" key="2">
    <source>
        <dbReference type="Pfam" id="PF00144"/>
    </source>
</evidence>
<evidence type="ECO:0000313" key="4">
    <source>
        <dbReference type="Proteomes" id="UP000199705"/>
    </source>
</evidence>
<dbReference type="InterPro" id="IPR001466">
    <property type="entry name" value="Beta-lactam-related"/>
</dbReference>
<accession>A0A1G7NY82</accession>
<protein>
    <submittedName>
        <fullName evidence="3">CubicO group peptidase, beta-lactamase class C family</fullName>
    </submittedName>
</protein>
<proteinExistence type="predicted"/>
<dbReference type="STRING" id="551996.SAMN05192573_101391"/>
<name>A0A1G7NY82_9SPHI</name>
<organism evidence="3 4">
    <name type="scientific">Mucilaginibacter gossypii</name>
    <dbReference type="NCBI Taxonomy" id="551996"/>
    <lineage>
        <taxon>Bacteria</taxon>
        <taxon>Pseudomonadati</taxon>
        <taxon>Bacteroidota</taxon>
        <taxon>Sphingobacteriia</taxon>
        <taxon>Sphingobacteriales</taxon>
        <taxon>Sphingobacteriaceae</taxon>
        <taxon>Mucilaginibacter</taxon>
    </lineage>
</organism>
<dbReference type="SUPFAM" id="SSF56601">
    <property type="entry name" value="beta-lactamase/transpeptidase-like"/>
    <property type="match status" value="1"/>
</dbReference>